<comment type="caution">
    <text evidence="2">The sequence shown here is derived from an EMBL/GenBank/DDBJ whole genome shotgun (WGS) entry which is preliminary data.</text>
</comment>
<keyword evidence="1" id="KW-0472">Membrane</keyword>
<evidence type="ECO:0000256" key="1">
    <source>
        <dbReference type="SAM" id="Phobius"/>
    </source>
</evidence>
<name>A0ABU5HE23_9BACT</name>
<sequence length="98" mass="9986">MSLPMPKRQRRSSGQSLTEVIIIIFLVGIGAIGIVTLFGDNIKGLFGASSESLIGAPNVENPGTAANNVNWNMKGGTVSPYAEGGCGATGSCSVGYNP</sequence>
<evidence type="ECO:0008006" key="4">
    <source>
        <dbReference type="Google" id="ProtNLM"/>
    </source>
</evidence>
<keyword evidence="1" id="KW-0812">Transmembrane</keyword>
<accession>A0ABU5HE23</accession>
<dbReference type="RefSeq" id="WP_321549753.1">
    <property type="nucleotide sequence ID" value="NZ_JAXIVS010000013.1"/>
</dbReference>
<reference evidence="2 3" key="1">
    <citation type="submission" date="2023-12" db="EMBL/GenBank/DDBJ databases">
        <title>the genome sequence of Hyalangium sp. s54d21.</title>
        <authorList>
            <person name="Zhang X."/>
        </authorList>
    </citation>
    <scope>NUCLEOTIDE SEQUENCE [LARGE SCALE GENOMIC DNA]</scope>
    <source>
        <strain evidence="3">s54d21</strain>
    </source>
</reference>
<keyword evidence="1" id="KW-1133">Transmembrane helix</keyword>
<proteinExistence type="predicted"/>
<feature type="transmembrane region" description="Helical" evidence="1">
    <location>
        <begin position="20"/>
        <end position="39"/>
    </location>
</feature>
<evidence type="ECO:0000313" key="3">
    <source>
        <dbReference type="Proteomes" id="UP001291309"/>
    </source>
</evidence>
<protein>
    <recommendedName>
        <fullName evidence="4">Pilus assembly protein</fullName>
    </recommendedName>
</protein>
<organism evidence="2 3">
    <name type="scientific">Hyalangium rubrum</name>
    <dbReference type="NCBI Taxonomy" id="3103134"/>
    <lineage>
        <taxon>Bacteria</taxon>
        <taxon>Pseudomonadati</taxon>
        <taxon>Myxococcota</taxon>
        <taxon>Myxococcia</taxon>
        <taxon>Myxococcales</taxon>
        <taxon>Cystobacterineae</taxon>
        <taxon>Archangiaceae</taxon>
        <taxon>Hyalangium</taxon>
    </lineage>
</organism>
<dbReference type="Proteomes" id="UP001291309">
    <property type="component" value="Unassembled WGS sequence"/>
</dbReference>
<gene>
    <name evidence="2" type="ORF">SYV04_31935</name>
</gene>
<keyword evidence="3" id="KW-1185">Reference proteome</keyword>
<dbReference type="EMBL" id="JAXIVS010000013">
    <property type="protein sequence ID" value="MDY7231042.1"/>
    <property type="molecule type" value="Genomic_DNA"/>
</dbReference>
<evidence type="ECO:0000313" key="2">
    <source>
        <dbReference type="EMBL" id="MDY7231042.1"/>
    </source>
</evidence>